<dbReference type="AlphaFoldDB" id="A0ABC8UCT0"/>
<dbReference type="InterPro" id="IPR008271">
    <property type="entry name" value="Ser/Thr_kinase_AS"/>
</dbReference>
<feature type="binding site" evidence="9">
    <location>
        <position position="133"/>
    </location>
    <ligand>
        <name>ATP</name>
        <dbReference type="ChEBI" id="CHEBI:30616"/>
    </ligand>
</feature>
<evidence type="ECO:0000256" key="10">
    <source>
        <dbReference type="RuleBase" id="RU000304"/>
    </source>
</evidence>
<dbReference type="CDD" id="cd05117">
    <property type="entry name" value="STKc_CAMK"/>
    <property type="match status" value="1"/>
</dbReference>
<evidence type="ECO:0000256" key="9">
    <source>
        <dbReference type="PROSITE-ProRule" id="PRU10141"/>
    </source>
</evidence>
<keyword evidence="6" id="KW-0418">Kinase</keyword>
<feature type="domain" description="Protein kinase" evidence="11">
    <location>
        <begin position="104"/>
        <end position="352"/>
    </location>
</feature>
<reference evidence="13 14" key="1">
    <citation type="submission" date="2024-02" db="EMBL/GenBank/DDBJ databases">
        <authorList>
            <person name="Vignale AGUSTIN F."/>
            <person name="Sosa J E."/>
            <person name="Modenutti C."/>
        </authorList>
    </citation>
    <scope>NUCLEOTIDE SEQUENCE [LARGE SCALE GENOMIC DNA]</scope>
</reference>
<name>A0ABC8UCT0_9AQUA</name>
<evidence type="ECO:0000256" key="8">
    <source>
        <dbReference type="ARBA" id="ARBA00058225"/>
    </source>
</evidence>
<accession>A0ABC8UCT0</accession>
<keyword evidence="3 10" id="KW-0723">Serine/threonine-protein kinase</keyword>
<organism evidence="13 14">
    <name type="scientific">Ilex paraguariensis</name>
    <name type="common">yerba mate</name>
    <dbReference type="NCBI Taxonomy" id="185542"/>
    <lineage>
        <taxon>Eukaryota</taxon>
        <taxon>Viridiplantae</taxon>
        <taxon>Streptophyta</taxon>
        <taxon>Embryophyta</taxon>
        <taxon>Tracheophyta</taxon>
        <taxon>Spermatophyta</taxon>
        <taxon>Magnoliopsida</taxon>
        <taxon>eudicotyledons</taxon>
        <taxon>Gunneridae</taxon>
        <taxon>Pentapetalae</taxon>
        <taxon>asterids</taxon>
        <taxon>campanulids</taxon>
        <taxon>Aquifoliales</taxon>
        <taxon>Aquifoliaceae</taxon>
        <taxon>Ilex</taxon>
    </lineage>
</organism>
<dbReference type="PROSITE" id="PS00108">
    <property type="entry name" value="PROTEIN_KINASE_ST"/>
    <property type="match status" value="1"/>
</dbReference>
<evidence type="ECO:0000313" key="12">
    <source>
        <dbReference type="EMBL" id="CAK9163155.1"/>
    </source>
</evidence>
<dbReference type="SUPFAM" id="SSF56112">
    <property type="entry name" value="Protein kinase-like (PK-like)"/>
    <property type="match status" value="1"/>
</dbReference>
<dbReference type="GO" id="GO:0004674">
    <property type="term" value="F:protein serine/threonine kinase activity"/>
    <property type="evidence" value="ECO:0007669"/>
    <property type="project" value="UniProtKB-KW"/>
</dbReference>
<evidence type="ECO:0000256" key="5">
    <source>
        <dbReference type="ARBA" id="ARBA00022741"/>
    </source>
</evidence>
<sequence>MMEALGKKRKGVETLGTCKKNLIPLTAVVSHLSLEYCLRRKKKCKETVVTANIGSSRSLVAGVVTGPPSGSACIDTPGRGLKRKIGCIDAATRMGRKKKIEQEYDLGAVIGQGKFGSVVLCRSKASGEECACKMLQKGEEIVHREVEIMQHLSGHPGIVTLKGVYEDADSFHLVMELCSGGRLLDHMAREGRYSEQRAANLLKELMLVISYCHQMGVVHRDIKPENVLLTTSGQIKLADFGLAVRITDGQSLTGIVGSPAYIAPEVLTGDYSEKVDIWSAGILLYGLLVGVLPFHGDSVETVFDAIKKGSLDFSGREWESVSQSACDLIARMLARDVSVRFSADEVLRHPWILFYTEHTSMTLFSQAKMKNHVKLTSRQLTVGPGMESERNKITASISLNDDSGLILSSSSSTKMLEGEDSGLVDVLAAAISRVRISEPKRSRLCSPVRIQQDCSSNIKVNSLCTAF</sequence>
<dbReference type="PROSITE" id="PS00107">
    <property type="entry name" value="PROTEIN_KINASE_ATP"/>
    <property type="match status" value="1"/>
</dbReference>
<dbReference type="Pfam" id="PF00069">
    <property type="entry name" value="Pkinase"/>
    <property type="match status" value="1"/>
</dbReference>
<dbReference type="InterPro" id="IPR050205">
    <property type="entry name" value="CDPK_Ser/Thr_kinases"/>
</dbReference>
<dbReference type="EMBL" id="CAUOFW020003959">
    <property type="protein sequence ID" value="CAK9163155.1"/>
    <property type="molecule type" value="Genomic_DNA"/>
</dbReference>
<evidence type="ECO:0000259" key="11">
    <source>
        <dbReference type="PROSITE" id="PS50011"/>
    </source>
</evidence>
<dbReference type="InterPro" id="IPR000719">
    <property type="entry name" value="Prot_kinase_dom"/>
</dbReference>
<dbReference type="Gene3D" id="1.10.510.10">
    <property type="entry name" value="Transferase(Phosphotransferase) domain 1"/>
    <property type="match status" value="1"/>
</dbReference>
<dbReference type="FunFam" id="1.10.510.10:FF:000571">
    <property type="entry name" value="Maternal embryonic leucine zipper kinase"/>
    <property type="match status" value="1"/>
</dbReference>
<protein>
    <recommendedName>
        <fullName evidence="11">Protein kinase domain-containing protein</fullName>
    </recommendedName>
</protein>
<dbReference type="Proteomes" id="UP001642360">
    <property type="component" value="Unassembled WGS sequence"/>
</dbReference>
<dbReference type="GO" id="GO:0005524">
    <property type="term" value="F:ATP binding"/>
    <property type="evidence" value="ECO:0007669"/>
    <property type="project" value="UniProtKB-UniRule"/>
</dbReference>
<evidence type="ECO:0000256" key="6">
    <source>
        <dbReference type="ARBA" id="ARBA00022777"/>
    </source>
</evidence>
<dbReference type="FunFam" id="3.30.200.20:FF:000042">
    <property type="entry name" value="Aurora kinase A"/>
    <property type="match status" value="1"/>
</dbReference>
<evidence type="ECO:0000256" key="7">
    <source>
        <dbReference type="ARBA" id="ARBA00022840"/>
    </source>
</evidence>
<dbReference type="PANTHER" id="PTHR24349">
    <property type="entry name" value="SERINE/THREONINE-PROTEIN KINASE"/>
    <property type="match status" value="1"/>
</dbReference>
<keyword evidence="5 9" id="KW-0547">Nucleotide-binding</keyword>
<gene>
    <name evidence="12" type="ORF">ILEXP_LOCUS32121</name>
    <name evidence="13" type="ORF">ILEXP_LOCUS49543</name>
</gene>
<evidence type="ECO:0000256" key="4">
    <source>
        <dbReference type="ARBA" id="ARBA00022679"/>
    </source>
</evidence>
<proteinExistence type="inferred from homology"/>
<comment type="similarity">
    <text evidence="2">Belongs to the protein kinase superfamily. CAMK Ser/Thr protein kinase family. SNF1 subfamily.</text>
</comment>
<dbReference type="InterPro" id="IPR011009">
    <property type="entry name" value="Kinase-like_dom_sf"/>
</dbReference>
<evidence type="ECO:0000256" key="1">
    <source>
        <dbReference type="ARBA" id="ARBA00005354"/>
    </source>
</evidence>
<dbReference type="PROSITE" id="PS50011">
    <property type="entry name" value="PROTEIN_KINASE_DOM"/>
    <property type="match status" value="1"/>
</dbReference>
<evidence type="ECO:0000256" key="2">
    <source>
        <dbReference type="ARBA" id="ARBA00006234"/>
    </source>
</evidence>
<comment type="function">
    <text evidence="8">CIPK serine-threonine protein kinases interact with CBL proteins. Binding of a CBL protein to the regulatory NAF domain of CIPK protein lead to the activation of the kinase in a calcium-dependent manner.</text>
</comment>
<keyword evidence="7 9" id="KW-0067">ATP-binding</keyword>
<keyword evidence="4" id="KW-0808">Transferase</keyword>
<dbReference type="SMART" id="SM00220">
    <property type="entry name" value="S_TKc"/>
    <property type="match status" value="1"/>
</dbReference>
<evidence type="ECO:0000313" key="14">
    <source>
        <dbReference type="Proteomes" id="UP001642360"/>
    </source>
</evidence>
<evidence type="ECO:0000313" key="13">
    <source>
        <dbReference type="EMBL" id="CAK9179604.1"/>
    </source>
</evidence>
<comment type="similarity">
    <text evidence="1">Belongs to the protein kinase superfamily. CAMK Ser/Thr protein kinase family. CaMK subfamily.</text>
</comment>
<comment type="caution">
    <text evidence="13">The sequence shown here is derived from an EMBL/GenBank/DDBJ whole genome shotgun (WGS) entry which is preliminary data.</text>
</comment>
<dbReference type="InterPro" id="IPR017441">
    <property type="entry name" value="Protein_kinase_ATP_BS"/>
</dbReference>
<dbReference type="EMBL" id="CAUOFW020007547">
    <property type="protein sequence ID" value="CAK9179604.1"/>
    <property type="molecule type" value="Genomic_DNA"/>
</dbReference>
<evidence type="ECO:0000256" key="3">
    <source>
        <dbReference type="ARBA" id="ARBA00022527"/>
    </source>
</evidence>
<keyword evidence="14" id="KW-1185">Reference proteome</keyword>